<comment type="caution">
    <text evidence="1">The sequence shown here is derived from an EMBL/GenBank/DDBJ whole genome shotgun (WGS) entry which is preliminary data.</text>
</comment>
<sequence>MIHLELFAVVTIGTVVFRHQINKTIKRCWKALHQRQNATLLLHIFISILEVARYYVRRYYYEYYLPYSNTRNNKLMDVYNITTAGPLLTYNKQDVLNNTDATHNQGNHRVMLPTADLLDLVLMLIQCHTSLVLARDRSWAGHKSILRPVYHAQALMRFLLTAGSFFLSHSCSDSLPLSPSPFPQFLEILQVSATWHSPERLYRASVMINVSFIYPRLLVWTLKRLGSIGPMGRRYSDIYTFSIFLSAILSMHDGGVTLAPQLYLAVLGFFVVLERWVARKVLERVKIWTDANSRKQDTAGKEGVRTAKKEDTIWAKSNLLKTLDFGVEDRVVDFLYWYGFVEKDMLQSENE</sequence>
<dbReference type="Proteomes" id="UP001392437">
    <property type="component" value="Unassembled WGS sequence"/>
</dbReference>
<evidence type="ECO:0000313" key="1">
    <source>
        <dbReference type="EMBL" id="KAK8096482.1"/>
    </source>
</evidence>
<keyword evidence="2" id="KW-1185">Reference proteome</keyword>
<evidence type="ECO:0000313" key="2">
    <source>
        <dbReference type="Proteomes" id="UP001392437"/>
    </source>
</evidence>
<name>A0AAW0Q8Y3_9PEZI</name>
<dbReference type="EMBL" id="JAQQWP010000010">
    <property type="protein sequence ID" value="KAK8096482.1"/>
    <property type="molecule type" value="Genomic_DNA"/>
</dbReference>
<protein>
    <submittedName>
        <fullName evidence="1">Uncharacterized protein</fullName>
    </submittedName>
</protein>
<dbReference type="AlphaFoldDB" id="A0AAW0Q8Y3"/>
<accession>A0AAW0Q8Y3</accession>
<proteinExistence type="predicted"/>
<reference evidence="1 2" key="1">
    <citation type="submission" date="2023-01" db="EMBL/GenBank/DDBJ databases">
        <title>Analysis of 21 Apiospora genomes using comparative genomics revels a genus with tremendous synthesis potential of carbohydrate active enzymes and secondary metabolites.</title>
        <authorList>
            <person name="Sorensen T."/>
        </authorList>
    </citation>
    <scope>NUCLEOTIDE SEQUENCE [LARGE SCALE GENOMIC DNA]</scope>
    <source>
        <strain evidence="1 2">CBS 117206</strain>
    </source>
</reference>
<gene>
    <name evidence="1" type="ORF">PG999_012426</name>
</gene>
<organism evidence="1 2">
    <name type="scientific">Apiospora kogelbergensis</name>
    <dbReference type="NCBI Taxonomy" id="1337665"/>
    <lineage>
        <taxon>Eukaryota</taxon>
        <taxon>Fungi</taxon>
        <taxon>Dikarya</taxon>
        <taxon>Ascomycota</taxon>
        <taxon>Pezizomycotina</taxon>
        <taxon>Sordariomycetes</taxon>
        <taxon>Xylariomycetidae</taxon>
        <taxon>Amphisphaeriales</taxon>
        <taxon>Apiosporaceae</taxon>
        <taxon>Apiospora</taxon>
    </lineage>
</organism>